<dbReference type="EMBL" id="WSFT01000053">
    <property type="protein sequence ID" value="MBS4540127.1"/>
    <property type="molecule type" value="Genomic_DNA"/>
</dbReference>
<gene>
    <name evidence="1" type="ORF">GOQ27_16735</name>
</gene>
<dbReference type="InterPro" id="IPR019271">
    <property type="entry name" value="DUF2284_metal-binding"/>
</dbReference>
<dbReference type="Proteomes" id="UP000724672">
    <property type="component" value="Unassembled WGS sequence"/>
</dbReference>
<dbReference type="AlphaFoldDB" id="A0A942Z8S7"/>
<dbReference type="RefSeq" id="WP_203368016.1">
    <property type="nucleotide sequence ID" value="NZ_WSFT01000053.1"/>
</dbReference>
<name>A0A942Z8S7_9FIRM</name>
<evidence type="ECO:0000313" key="1">
    <source>
        <dbReference type="EMBL" id="MBS4540127.1"/>
    </source>
</evidence>
<protein>
    <submittedName>
        <fullName evidence="1">DUF2284 domain-containing protein</fullName>
    </submittedName>
</protein>
<evidence type="ECO:0000313" key="2">
    <source>
        <dbReference type="Proteomes" id="UP000724672"/>
    </source>
</evidence>
<dbReference type="Pfam" id="PF10050">
    <property type="entry name" value="DUF2284"/>
    <property type="match status" value="1"/>
</dbReference>
<sequence>MLNNNDYISRGIEIYEIEPSEIIFDDSIRDYCKENKCGRYNKNFMCPPRIGTVEEYKEIIKSYNKGYILLIKDIINKPNINDHYNSQKKLHQIVLEVEEKLISNGYNKSLGFIAGECKLCSPCKLVEGYNECIHPNKARTSLEAVGVNVVETMKTKGIEIIFGTKNITWVGVVLMK</sequence>
<reference evidence="1" key="1">
    <citation type="submission" date="2019-12" db="EMBL/GenBank/DDBJ databases">
        <title>Clostridiaceae gen. nov. sp. nov., isolated from sediment in Xinjiang, China.</title>
        <authorList>
            <person name="Zhang R."/>
        </authorList>
    </citation>
    <scope>NUCLEOTIDE SEQUENCE</scope>
    <source>
        <strain evidence="1">D2Q-11</strain>
    </source>
</reference>
<keyword evidence="2" id="KW-1185">Reference proteome</keyword>
<organism evidence="1 2">
    <name type="scientific">Anaeromonas frigoriresistens</name>
    <dbReference type="NCBI Taxonomy" id="2683708"/>
    <lineage>
        <taxon>Bacteria</taxon>
        <taxon>Bacillati</taxon>
        <taxon>Bacillota</taxon>
        <taxon>Tissierellia</taxon>
        <taxon>Tissierellales</taxon>
        <taxon>Thermohalobacteraceae</taxon>
        <taxon>Anaeromonas</taxon>
    </lineage>
</organism>
<accession>A0A942Z8S7</accession>
<comment type="caution">
    <text evidence="1">The sequence shown here is derived from an EMBL/GenBank/DDBJ whole genome shotgun (WGS) entry which is preliminary data.</text>
</comment>
<proteinExistence type="predicted"/>